<gene>
    <name evidence="4" type="ORF">GCM10022244_04880</name>
</gene>
<dbReference type="SUPFAM" id="SSF47336">
    <property type="entry name" value="ACP-like"/>
    <property type="match status" value="1"/>
</dbReference>
<keyword evidence="1" id="KW-0596">Phosphopantetheine</keyword>
<evidence type="ECO:0000256" key="2">
    <source>
        <dbReference type="ARBA" id="ARBA00022553"/>
    </source>
</evidence>
<evidence type="ECO:0000259" key="3">
    <source>
        <dbReference type="PROSITE" id="PS50075"/>
    </source>
</evidence>
<dbReference type="InterPro" id="IPR036736">
    <property type="entry name" value="ACP-like_sf"/>
</dbReference>
<evidence type="ECO:0000313" key="5">
    <source>
        <dbReference type="Proteomes" id="UP001501000"/>
    </source>
</evidence>
<keyword evidence="2" id="KW-0597">Phosphoprotein</keyword>
<evidence type="ECO:0000256" key="1">
    <source>
        <dbReference type="ARBA" id="ARBA00022450"/>
    </source>
</evidence>
<dbReference type="EMBL" id="BAABAJ010000001">
    <property type="protein sequence ID" value="GAA3897595.1"/>
    <property type="molecule type" value="Genomic_DNA"/>
</dbReference>
<dbReference type="PROSITE" id="PS50075">
    <property type="entry name" value="CARRIER"/>
    <property type="match status" value="1"/>
</dbReference>
<dbReference type="Gene3D" id="1.10.1200.10">
    <property type="entry name" value="ACP-like"/>
    <property type="match status" value="1"/>
</dbReference>
<protein>
    <recommendedName>
        <fullName evidence="3">Carrier domain-containing protein</fullName>
    </recommendedName>
</protein>
<sequence>MTETEQLLAAMWQRILDVDEVDSESNFFEYGGNSMDAFRIANMIKETFDVYVPMKSIMTLSTLGSLASAIDAERAAANHPAPDGTVVTEW</sequence>
<reference evidence="5" key="1">
    <citation type="journal article" date="2019" name="Int. J. Syst. Evol. Microbiol.">
        <title>The Global Catalogue of Microorganisms (GCM) 10K type strain sequencing project: providing services to taxonomists for standard genome sequencing and annotation.</title>
        <authorList>
            <consortium name="The Broad Institute Genomics Platform"/>
            <consortium name="The Broad Institute Genome Sequencing Center for Infectious Disease"/>
            <person name="Wu L."/>
            <person name="Ma J."/>
        </authorList>
    </citation>
    <scope>NUCLEOTIDE SEQUENCE [LARGE SCALE GENOMIC DNA]</scope>
    <source>
        <strain evidence="5">JCM 16956</strain>
    </source>
</reference>
<name>A0ABP7LC82_9ACTN</name>
<accession>A0ABP7LC82</accession>
<dbReference type="RefSeq" id="WP_345278257.1">
    <property type="nucleotide sequence ID" value="NZ_BAABAJ010000001.1"/>
</dbReference>
<dbReference type="PANTHER" id="PTHR44845:SF6">
    <property type="entry name" value="BETA-ALANINE-ACTIVATING ENZYME"/>
    <property type="match status" value="1"/>
</dbReference>
<comment type="caution">
    <text evidence="4">The sequence shown here is derived from an EMBL/GenBank/DDBJ whole genome shotgun (WGS) entry which is preliminary data.</text>
</comment>
<evidence type="ECO:0000313" key="4">
    <source>
        <dbReference type="EMBL" id="GAA3897595.1"/>
    </source>
</evidence>
<dbReference type="Pfam" id="PF00550">
    <property type="entry name" value="PP-binding"/>
    <property type="match status" value="1"/>
</dbReference>
<dbReference type="PANTHER" id="PTHR44845">
    <property type="entry name" value="CARRIER DOMAIN-CONTAINING PROTEIN"/>
    <property type="match status" value="1"/>
</dbReference>
<organism evidence="4 5">
    <name type="scientific">Streptomyces gulbargensis</name>
    <dbReference type="NCBI Taxonomy" id="364901"/>
    <lineage>
        <taxon>Bacteria</taxon>
        <taxon>Bacillati</taxon>
        <taxon>Actinomycetota</taxon>
        <taxon>Actinomycetes</taxon>
        <taxon>Kitasatosporales</taxon>
        <taxon>Streptomycetaceae</taxon>
        <taxon>Streptomyces</taxon>
    </lineage>
</organism>
<proteinExistence type="predicted"/>
<dbReference type="InterPro" id="IPR009081">
    <property type="entry name" value="PP-bd_ACP"/>
</dbReference>
<feature type="domain" description="Carrier" evidence="3">
    <location>
        <begin position="1"/>
        <end position="74"/>
    </location>
</feature>
<keyword evidence="5" id="KW-1185">Reference proteome</keyword>
<dbReference type="Proteomes" id="UP001501000">
    <property type="component" value="Unassembled WGS sequence"/>
</dbReference>